<sequence length="178" mass="19215">MALLWHGQGVTEIESKNPGAPRSRRPRAISELMPDVGGAAFRRFGFQQSAVVARWAEIVGEQYAQHCTPEALSFPTGKRSGGTLRVVVTGAFAPLLKAVEPQIIERVNRFFGYGAVDRVALRHGDMPHKAPRAAKRAGEPMAPETSATLRDIADPELRDALQSLAIALGSTKGPPIIR</sequence>
<dbReference type="PANTHER" id="PTHR36456">
    <property type="entry name" value="UPF0232 PROTEIN SCO3875"/>
    <property type="match status" value="1"/>
</dbReference>
<dbReference type="PANTHER" id="PTHR36456:SF1">
    <property type="entry name" value="UPF0232 PROTEIN SCO3875"/>
    <property type="match status" value="1"/>
</dbReference>
<dbReference type="InterPro" id="IPR007922">
    <property type="entry name" value="DciA-like"/>
</dbReference>
<comment type="caution">
    <text evidence="1">The sequence shown here is derived from an EMBL/GenBank/DDBJ whole genome shotgun (WGS) entry which is preliminary data.</text>
</comment>
<dbReference type="Pfam" id="PF05258">
    <property type="entry name" value="DciA"/>
    <property type="match status" value="1"/>
</dbReference>
<dbReference type="Proteomes" id="UP000297737">
    <property type="component" value="Unassembled WGS sequence"/>
</dbReference>
<organism evidence="1 2">
    <name type="scientific">Glacieibacterium arshaanense</name>
    <dbReference type="NCBI Taxonomy" id="2511025"/>
    <lineage>
        <taxon>Bacteria</taxon>
        <taxon>Pseudomonadati</taxon>
        <taxon>Pseudomonadota</taxon>
        <taxon>Alphaproteobacteria</taxon>
        <taxon>Sphingomonadales</taxon>
        <taxon>Sphingosinicellaceae</taxon>
        <taxon>Glacieibacterium</taxon>
    </lineage>
</organism>
<evidence type="ECO:0000313" key="1">
    <source>
        <dbReference type="EMBL" id="TFU06454.1"/>
    </source>
</evidence>
<dbReference type="InterPro" id="IPR010593">
    <property type="entry name" value="DUF1159"/>
</dbReference>
<dbReference type="PIRSF" id="PIRSF032064">
    <property type="entry name" value="UCP032064"/>
    <property type="match status" value="1"/>
</dbReference>
<name>A0A4Y9ES81_9SPHN</name>
<dbReference type="EMBL" id="SIHO01000001">
    <property type="protein sequence ID" value="TFU06454.1"/>
    <property type="molecule type" value="Genomic_DNA"/>
</dbReference>
<reference evidence="1 2" key="1">
    <citation type="submission" date="2019-02" db="EMBL/GenBank/DDBJ databases">
        <title>Polymorphobacter sp. isolated from the lake at the Tibet of China.</title>
        <authorList>
            <person name="Li A."/>
        </authorList>
    </citation>
    <scope>NUCLEOTIDE SEQUENCE [LARGE SCALE GENOMIC DNA]</scope>
    <source>
        <strain evidence="1 2">DJ1R-1</strain>
    </source>
</reference>
<accession>A0A4Y9ES81</accession>
<dbReference type="AlphaFoldDB" id="A0A4Y9ES81"/>
<dbReference type="OrthoDB" id="7160947at2"/>
<evidence type="ECO:0000313" key="2">
    <source>
        <dbReference type="Proteomes" id="UP000297737"/>
    </source>
</evidence>
<proteinExistence type="predicted"/>
<keyword evidence="2" id="KW-1185">Reference proteome</keyword>
<protein>
    <submittedName>
        <fullName evidence="1">DUF721 domain-containing protein</fullName>
    </submittedName>
</protein>
<gene>
    <name evidence="1" type="ORF">EUV02_05580</name>
</gene>